<evidence type="ECO:0000313" key="3">
    <source>
        <dbReference type="Proteomes" id="UP000015101"/>
    </source>
</evidence>
<reference evidence="3" key="1">
    <citation type="submission" date="2012-12" db="EMBL/GenBank/DDBJ databases">
        <authorList>
            <person name="Hellsten U."/>
            <person name="Grimwood J."/>
            <person name="Chapman J.A."/>
            <person name="Shapiro H."/>
            <person name="Aerts A."/>
            <person name="Otillar R.P."/>
            <person name="Terry A.Y."/>
            <person name="Boore J.L."/>
            <person name="Simakov O."/>
            <person name="Marletaz F."/>
            <person name="Cho S.-J."/>
            <person name="Edsinger-Gonzales E."/>
            <person name="Havlak P."/>
            <person name="Kuo D.-H."/>
            <person name="Larsson T."/>
            <person name="Lv J."/>
            <person name="Arendt D."/>
            <person name="Savage R."/>
            <person name="Osoegawa K."/>
            <person name="de Jong P."/>
            <person name="Lindberg D.R."/>
            <person name="Seaver E.C."/>
            <person name="Weisblat D.A."/>
            <person name="Putnam N.H."/>
            <person name="Grigoriev I.V."/>
            <person name="Rokhsar D.S."/>
        </authorList>
    </citation>
    <scope>NUCLEOTIDE SEQUENCE</scope>
</reference>
<name>T1FJ25_HELRO</name>
<dbReference type="RefSeq" id="XP_009031959.1">
    <property type="nucleotide sequence ID" value="XM_009033711.1"/>
</dbReference>
<organism evidence="2 3">
    <name type="scientific">Helobdella robusta</name>
    <name type="common">Californian leech</name>
    <dbReference type="NCBI Taxonomy" id="6412"/>
    <lineage>
        <taxon>Eukaryota</taxon>
        <taxon>Metazoa</taxon>
        <taxon>Spiralia</taxon>
        <taxon>Lophotrochozoa</taxon>
        <taxon>Annelida</taxon>
        <taxon>Clitellata</taxon>
        <taxon>Hirudinea</taxon>
        <taxon>Rhynchobdellida</taxon>
        <taxon>Glossiphoniidae</taxon>
        <taxon>Helobdella</taxon>
    </lineage>
</organism>
<sequence>MNEWVSAIAINDQRKLKLYLSYRFGRMKKSFSNGLGIIKLLIEDCVTQYRVAKSLFSGVMSLKQLHIVNSPNFSDIFWSNDAYVLPLMRSLNSCWWNYGNDNVHRRYNRYFYIHCS</sequence>
<keyword evidence="3" id="KW-1185">Reference proteome</keyword>
<reference evidence="1 3" key="2">
    <citation type="journal article" date="2013" name="Nature">
        <title>Insights into bilaterian evolution from three spiralian genomes.</title>
        <authorList>
            <person name="Simakov O."/>
            <person name="Marletaz F."/>
            <person name="Cho S.J."/>
            <person name="Edsinger-Gonzales E."/>
            <person name="Havlak P."/>
            <person name="Hellsten U."/>
            <person name="Kuo D.H."/>
            <person name="Larsson T."/>
            <person name="Lv J."/>
            <person name="Arendt D."/>
            <person name="Savage R."/>
            <person name="Osoegawa K."/>
            <person name="de Jong P."/>
            <person name="Grimwood J."/>
            <person name="Chapman J.A."/>
            <person name="Shapiro H."/>
            <person name="Aerts A."/>
            <person name="Otillar R.P."/>
            <person name="Terry A.Y."/>
            <person name="Boore J.L."/>
            <person name="Grigoriev I.V."/>
            <person name="Lindberg D.R."/>
            <person name="Seaver E.C."/>
            <person name="Weisblat D.A."/>
            <person name="Putnam N.H."/>
            <person name="Rokhsar D.S."/>
        </authorList>
    </citation>
    <scope>NUCLEOTIDE SEQUENCE</scope>
</reference>
<reference evidence="2" key="3">
    <citation type="submission" date="2015-06" db="UniProtKB">
        <authorList>
            <consortium name="EnsemblMetazoa"/>
        </authorList>
    </citation>
    <scope>IDENTIFICATION</scope>
</reference>
<dbReference type="Proteomes" id="UP000015101">
    <property type="component" value="Unassembled WGS sequence"/>
</dbReference>
<dbReference type="EnsemblMetazoa" id="HelroT182994">
    <property type="protein sequence ID" value="HelroP182994"/>
    <property type="gene ID" value="HelroG182994"/>
</dbReference>
<dbReference type="EMBL" id="AMQM01008514">
    <property type="status" value="NOT_ANNOTATED_CDS"/>
    <property type="molecule type" value="Genomic_DNA"/>
</dbReference>
<dbReference type="EMBL" id="KB097788">
    <property type="protein sequence ID" value="ESN89983.1"/>
    <property type="molecule type" value="Genomic_DNA"/>
</dbReference>
<accession>T1FJ25</accession>
<evidence type="ECO:0000313" key="1">
    <source>
        <dbReference type="EMBL" id="ESN89983.1"/>
    </source>
</evidence>
<dbReference type="InParanoid" id="T1FJ25"/>
<proteinExistence type="predicted"/>
<dbReference type="CTD" id="20208824"/>
<gene>
    <name evidence="2" type="primary">20208824</name>
    <name evidence="1" type="ORF">HELRODRAFT_182994</name>
</gene>
<dbReference type="KEGG" id="hro:HELRODRAFT_182994"/>
<dbReference type="AlphaFoldDB" id="T1FJ25"/>
<protein>
    <submittedName>
        <fullName evidence="1 2">Uncharacterized protein</fullName>
    </submittedName>
</protein>
<evidence type="ECO:0000313" key="2">
    <source>
        <dbReference type="EnsemblMetazoa" id="HelroP182994"/>
    </source>
</evidence>
<dbReference type="HOGENOM" id="CLU_2099527_0_0_1"/>
<dbReference type="GeneID" id="20208824"/>